<feature type="signal peptide" evidence="1">
    <location>
        <begin position="1"/>
        <end position="23"/>
    </location>
</feature>
<name>A0A9P1IAB6_9PELO</name>
<feature type="chain" id="PRO_5040321896" evidence="1">
    <location>
        <begin position="24"/>
        <end position="98"/>
    </location>
</feature>
<protein>
    <submittedName>
        <fullName evidence="2">Uncharacterized protein</fullName>
    </submittedName>
</protein>
<gene>
    <name evidence="2" type="ORF">CAMP_LOCUS4191</name>
</gene>
<sequence>MGKNAKILSALLTFLFAVVFAFAQYDSDTPGKPCSSSFHCWRSEPVNKFGEPASLDGNRMKRLDVGSKVGKGGRCRCVDGSCSLYHQISSTFIPCEEF</sequence>
<organism evidence="2 3">
    <name type="scientific">Caenorhabditis angaria</name>
    <dbReference type="NCBI Taxonomy" id="860376"/>
    <lineage>
        <taxon>Eukaryota</taxon>
        <taxon>Metazoa</taxon>
        <taxon>Ecdysozoa</taxon>
        <taxon>Nematoda</taxon>
        <taxon>Chromadorea</taxon>
        <taxon>Rhabditida</taxon>
        <taxon>Rhabditina</taxon>
        <taxon>Rhabditomorpha</taxon>
        <taxon>Rhabditoidea</taxon>
        <taxon>Rhabditidae</taxon>
        <taxon>Peloderinae</taxon>
        <taxon>Caenorhabditis</taxon>
    </lineage>
</organism>
<evidence type="ECO:0000313" key="3">
    <source>
        <dbReference type="Proteomes" id="UP001152747"/>
    </source>
</evidence>
<dbReference type="Proteomes" id="UP001152747">
    <property type="component" value="Unassembled WGS sequence"/>
</dbReference>
<keyword evidence="1" id="KW-0732">Signal</keyword>
<accession>A0A9P1IAB6</accession>
<dbReference type="AlphaFoldDB" id="A0A9P1IAB6"/>
<evidence type="ECO:0000313" key="2">
    <source>
        <dbReference type="EMBL" id="CAI5441554.1"/>
    </source>
</evidence>
<keyword evidence="3" id="KW-1185">Reference proteome</keyword>
<comment type="caution">
    <text evidence="2">The sequence shown here is derived from an EMBL/GenBank/DDBJ whole genome shotgun (WGS) entry which is preliminary data.</text>
</comment>
<evidence type="ECO:0000256" key="1">
    <source>
        <dbReference type="SAM" id="SignalP"/>
    </source>
</evidence>
<proteinExistence type="predicted"/>
<reference evidence="2" key="1">
    <citation type="submission" date="2022-11" db="EMBL/GenBank/DDBJ databases">
        <authorList>
            <person name="Kikuchi T."/>
        </authorList>
    </citation>
    <scope>NUCLEOTIDE SEQUENCE</scope>
    <source>
        <strain evidence="2">PS1010</strain>
    </source>
</reference>
<dbReference type="OrthoDB" id="5821577at2759"/>
<dbReference type="EMBL" id="CANHGI010000002">
    <property type="protein sequence ID" value="CAI5441554.1"/>
    <property type="molecule type" value="Genomic_DNA"/>
</dbReference>